<reference evidence="1" key="1">
    <citation type="journal article" date="2014" name="Front. Microbiol.">
        <title>High frequency of phylogenetically diverse reductive dehalogenase-homologous genes in deep subseafloor sedimentary metagenomes.</title>
        <authorList>
            <person name="Kawai M."/>
            <person name="Futagami T."/>
            <person name="Toyoda A."/>
            <person name="Takaki Y."/>
            <person name="Nishi S."/>
            <person name="Hori S."/>
            <person name="Arai W."/>
            <person name="Tsubouchi T."/>
            <person name="Morono Y."/>
            <person name="Uchiyama I."/>
            <person name="Ito T."/>
            <person name="Fujiyama A."/>
            <person name="Inagaki F."/>
            <person name="Takami H."/>
        </authorList>
    </citation>
    <scope>NUCLEOTIDE SEQUENCE</scope>
    <source>
        <strain evidence="1">Expedition CK06-06</strain>
    </source>
</reference>
<evidence type="ECO:0000313" key="1">
    <source>
        <dbReference type="EMBL" id="GAH17201.1"/>
    </source>
</evidence>
<organism evidence="1">
    <name type="scientific">marine sediment metagenome</name>
    <dbReference type="NCBI Taxonomy" id="412755"/>
    <lineage>
        <taxon>unclassified sequences</taxon>
        <taxon>metagenomes</taxon>
        <taxon>ecological metagenomes</taxon>
    </lineage>
</organism>
<accession>X1D8V4</accession>
<comment type="caution">
    <text evidence="1">The sequence shown here is derived from an EMBL/GenBank/DDBJ whole genome shotgun (WGS) entry which is preliminary data.</text>
</comment>
<name>X1D8V4_9ZZZZ</name>
<protein>
    <submittedName>
        <fullName evidence="1">Uncharacterized protein</fullName>
    </submittedName>
</protein>
<proteinExistence type="predicted"/>
<sequence length="72" mass="7792">MPVCDGCPEYKYLLTESGDPIALEDGCGCILLEDQDKGKASSPWKSKGSVFLLFAIGEFVRQLIRIANGLAI</sequence>
<dbReference type="EMBL" id="BART01030439">
    <property type="protein sequence ID" value="GAH17201.1"/>
    <property type="molecule type" value="Genomic_DNA"/>
</dbReference>
<dbReference type="AlphaFoldDB" id="X1D8V4"/>
<gene>
    <name evidence="1" type="ORF">S01H4_53156</name>
</gene>